<gene>
    <name evidence="2" type="ORF">ACFSL2_19565</name>
</gene>
<keyword evidence="1" id="KW-0472">Membrane</keyword>
<organism evidence="2 3">
    <name type="scientific">Promicromonospora aerolata</name>
    <dbReference type="NCBI Taxonomy" id="195749"/>
    <lineage>
        <taxon>Bacteria</taxon>
        <taxon>Bacillati</taxon>
        <taxon>Actinomycetota</taxon>
        <taxon>Actinomycetes</taxon>
        <taxon>Micrococcales</taxon>
        <taxon>Promicromonosporaceae</taxon>
        <taxon>Promicromonospora</taxon>
    </lineage>
</organism>
<keyword evidence="3" id="KW-1185">Reference proteome</keyword>
<evidence type="ECO:0008006" key="4">
    <source>
        <dbReference type="Google" id="ProtNLM"/>
    </source>
</evidence>
<dbReference type="RefSeq" id="WP_377199436.1">
    <property type="nucleotide sequence ID" value="NZ_JBHUHF010000001.1"/>
</dbReference>
<feature type="transmembrane region" description="Helical" evidence="1">
    <location>
        <begin position="12"/>
        <end position="38"/>
    </location>
</feature>
<reference evidence="3" key="1">
    <citation type="journal article" date="2019" name="Int. J. Syst. Evol. Microbiol.">
        <title>The Global Catalogue of Microorganisms (GCM) 10K type strain sequencing project: providing services to taxonomists for standard genome sequencing and annotation.</title>
        <authorList>
            <consortium name="The Broad Institute Genomics Platform"/>
            <consortium name="The Broad Institute Genome Sequencing Center for Infectious Disease"/>
            <person name="Wu L."/>
            <person name="Ma J."/>
        </authorList>
    </citation>
    <scope>NUCLEOTIDE SEQUENCE [LARGE SCALE GENOMIC DNA]</scope>
    <source>
        <strain evidence="3">CCM 7043</strain>
    </source>
</reference>
<evidence type="ECO:0000256" key="1">
    <source>
        <dbReference type="SAM" id="Phobius"/>
    </source>
</evidence>
<protein>
    <recommendedName>
        <fullName evidence="4">Type II secretion system protein</fullName>
    </recommendedName>
</protein>
<comment type="caution">
    <text evidence="2">The sequence shown here is derived from an EMBL/GenBank/DDBJ whole genome shotgun (WGS) entry which is preliminary data.</text>
</comment>
<dbReference type="Proteomes" id="UP001597338">
    <property type="component" value="Unassembled WGS sequence"/>
</dbReference>
<keyword evidence="1" id="KW-0812">Transmembrane</keyword>
<proteinExistence type="predicted"/>
<evidence type="ECO:0000313" key="3">
    <source>
        <dbReference type="Proteomes" id="UP001597338"/>
    </source>
</evidence>
<sequence length="169" mass="18188">MASGRLRRIGVTVVEVVVYVLLTAGVLVTAASGVFGAVNSWEAEHGGETGTFTPVEQHCSRHRVTTVICTWNGTWVSDVDGRVLRDVHLDDSLGSEEGDAPPEPVHPTLHSDRFADPQVVYLPGEKTWILAPAVSILLIGIEVVLAWRVHRWAGAKRVPGVAEKHGTGT</sequence>
<accession>A0ABW4VCG7</accession>
<keyword evidence="1" id="KW-1133">Transmembrane helix</keyword>
<feature type="transmembrane region" description="Helical" evidence="1">
    <location>
        <begin position="128"/>
        <end position="147"/>
    </location>
</feature>
<dbReference type="EMBL" id="JBHUHF010000001">
    <property type="protein sequence ID" value="MFD2027708.1"/>
    <property type="molecule type" value="Genomic_DNA"/>
</dbReference>
<name>A0ABW4VCG7_9MICO</name>
<evidence type="ECO:0000313" key="2">
    <source>
        <dbReference type="EMBL" id="MFD2027708.1"/>
    </source>
</evidence>